<accession>A0A1G7GBS3</accession>
<evidence type="ECO:0000313" key="1">
    <source>
        <dbReference type="EMBL" id="SDE85570.1"/>
    </source>
</evidence>
<dbReference type="Proteomes" id="UP000199072">
    <property type="component" value="Unassembled WGS sequence"/>
</dbReference>
<gene>
    <name evidence="1" type="ORF">SAMN05216464_11068</name>
</gene>
<dbReference type="OrthoDB" id="836882at2"/>
<sequence>MNTEIEYLKNIAEEIAANQNKKPLTKPDKHLQVEAKRLEQAITVKLHTIDNFTQRETFYHNILSKLVIIADILFDISDNINPDVRLLLNLLDAVRRIVPSEVSPKLQLPKAFIHDQKQIVIDSWKDQEQRLKIQNVDSKLIEVAAIPFSRFATTKHKLYWRDFIWLKGYEEKLENLDWENADCASPDEALMSMLIGIDFNDDRFFIFCKKYIKTRLDRHHLKKRRLAELAECEKLILQDTQNEQPTYNHRRHDISFKLISWIKKESDAIKLNEALDEDMFKIEFNWDVDTIALFWKYLMEHGVTKMVNIEVYAKQIAATCSSKGKVEFKWETIKGRFYGKDQKYLKKIYDPLTSVIEDIRRFLR</sequence>
<dbReference type="EMBL" id="FNAI01000010">
    <property type="protein sequence ID" value="SDE85570.1"/>
    <property type="molecule type" value="Genomic_DNA"/>
</dbReference>
<evidence type="ECO:0000313" key="2">
    <source>
        <dbReference type="Proteomes" id="UP000199072"/>
    </source>
</evidence>
<proteinExistence type="predicted"/>
<dbReference type="RefSeq" id="WP_091151906.1">
    <property type="nucleotide sequence ID" value="NZ_FNAI01000010.1"/>
</dbReference>
<dbReference type="STRING" id="1391627.SAMN05216464_11068"/>
<organism evidence="1 2">
    <name type="scientific">Mucilaginibacter pineti</name>
    <dbReference type="NCBI Taxonomy" id="1391627"/>
    <lineage>
        <taxon>Bacteria</taxon>
        <taxon>Pseudomonadati</taxon>
        <taxon>Bacteroidota</taxon>
        <taxon>Sphingobacteriia</taxon>
        <taxon>Sphingobacteriales</taxon>
        <taxon>Sphingobacteriaceae</taxon>
        <taxon>Mucilaginibacter</taxon>
    </lineage>
</organism>
<reference evidence="1 2" key="1">
    <citation type="submission" date="2016-10" db="EMBL/GenBank/DDBJ databases">
        <authorList>
            <person name="de Groot N.N."/>
        </authorList>
    </citation>
    <scope>NUCLEOTIDE SEQUENCE [LARGE SCALE GENOMIC DNA]</scope>
    <source>
        <strain evidence="1 2">47C3B</strain>
    </source>
</reference>
<name>A0A1G7GBS3_9SPHI</name>
<keyword evidence="2" id="KW-1185">Reference proteome</keyword>
<dbReference type="AlphaFoldDB" id="A0A1G7GBS3"/>
<protein>
    <submittedName>
        <fullName evidence="1">Uncharacterized protein</fullName>
    </submittedName>
</protein>